<protein>
    <recommendedName>
        <fullName evidence="2">TIR domain-containing protein</fullName>
    </recommendedName>
</protein>
<keyword evidence="1" id="KW-0812">Transmembrane</keyword>
<dbReference type="InterPro" id="IPR019734">
    <property type="entry name" value="TPR_rpt"/>
</dbReference>
<dbReference type="GO" id="GO:0007165">
    <property type="term" value="P:signal transduction"/>
    <property type="evidence" value="ECO:0007669"/>
    <property type="project" value="InterPro"/>
</dbReference>
<feature type="domain" description="TIR" evidence="2">
    <location>
        <begin position="15"/>
        <end position="124"/>
    </location>
</feature>
<comment type="caution">
    <text evidence="3">The sequence shown here is derived from an EMBL/GenBank/DDBJ whole genome shotgun (WGS) entry which is preliminary data.</text>
</comment>
<evidence type="ECO:0000256" key="1">
    <source>
        <dbReference type="SAM" id="Phobius"/>
    </source>
</evidence>
<dbReference type="Gene3D" id="1.25.40.10">
    <property type="entry name" value="Tetratricopeptide repeat domain"/>
    <property type="match status" value="1"/>
</dbReference>
<dbReference type="SMART" id="SM00028">
    <property type="entry name" value="TPR"/>
    <property type="match status" value="5"/>
</dbReference>
<dbReference type="Gene3D" id="3.40.50.10140">
    <property type="entry name" value="Toll/interleukin-1 receptor homology (TIR) domain"/>
    <property type="match status" value="1"/>
</dbReference>
<proteinExistence type="predicted"/>
<dbReference type="InterPro" id="IPR000157">
    <property type="entry name" value="TIR_dom"/>
</dbReference>
<organism evidence="3 4">
    <name type="scientific">Dyella jiangningensis</name>
    <dbReference type="NCBI Taxonomy" id="1379159"/>
    <lineage>
        <taxon>Bacteria</taxon>
        <taxon>Pseudomonadati</taxon>
        <taxon>Pseudomonadota</taxon>
        <taxon>Gammaproteobacteria</taxon>
        <taxon>Lysobacterales</taxon>
        <taxon>Rhodanobacteraceae</taxon>
        <taxon>Dyella</taxon>
    </lineage>
</organism>
<dbReference type="AlphaFoldDB" id="A0A328P0I9"/>
<gene>
    <name evidence="3" type="ORF">CA260_16830</name>
</gene>
<evidence type="ECO:0000259" key="2">
    <source>
        <dbReference type="Pfam" id="PF13676"/>
    </source>
</evidence>
<dbReference type="SUPFAM" id="SSF52200">
    <property type="entry name" value="Toll/Interleukin receptor TIR domain"/>
    <property type="match status" value="1"/>
</dbReference>
<dbReference type="PANTHER" id="PTHR10098">
    <property type="entry name" value="RAPSYN-RELATED"/>
    <property type="match status" value="1"/>
</dbReference>
<dbReference type="Pfam" id="PF13676">
    <property type="entry name" value="TIR_2"/>
    <property type="match status" value="1"/>
</dbReference>
<keyword evidence="1" id="KW-0472">Membrane</keyword>
<evidence type="ECO:0000313" key="3">
    <source>
        <dbReference type="EMBL" id="RAO75710.1"/>
    </source>
</evidence>
<dbReference type="InterPro" id="IPR035897">
    <property type="entry name" value="Toll_tir_struct_dom_sf"/>
</dbReference>
<name>A0A328P0I9_9GAMM</name>
<dbReference type="OrthoDB" id="7308181at2"/>
<dbReference type="SUPFAM" id="SSF48452">
    <property type="entry name" value="TPR-like"/>
    <property type="match status" value="1"/>
</dbReference>
<evidence type="ECO:0000313" key="4">
    <source>
        <dbReference type="Proteomes" id="UP000248926"/>
    </source>
</evidence>
<dbReference type="Proteomes" id="UP000248926">
    <property type="component" value="Unassembled WGS sequence"/>
</dbReference>
<sequence>MAQETGVPTFRYRAFISYSHQDKAWADWLHRSLESYRIPQRLVGLETSAGVVPRRLMPVFRDRDELASATDLGRKVNEALSQSANLVVICSPHSAKSRWVNEEVLAFKRLGHADRIFCLIVDGEPNASELAGGEAKECFAPALRFEWNGMGSLSDERTEPIAADARPGKDGRTNAKLKLVAGVLDIGFDQLKQREQQRHQRRLAAIAAVAVGIMLMTSTLAVIAVRAQRVAERERNQAEGLVSFMLGDLNDKLGQVQRLDIMEAVDDRAMAYFQSLPNNDVTDLSLEQRAKALEKIGSVRTDQGHLDAAMQSYQAAANIAGALAERDPRNAARQVAYSRVLAFIGITEWYRGNLPAAEKNFTTAQDVLRRMPLTGTPDKDFIQQWATVDNNLGHVLESQGKLDQAAMQYQSMLTHCRELVRGKNPKTDWQELLGEAHNNLGKIALMQGDLATAIAEYRADDAIETTLSNRDPRNHDQKENMVRVRAILGRTMALGGDVDVGGARLQQAIDGAMQLSEFEPKETGFRAKVALYSTQLARLRRLAGDRDAAKQLNDRALKIFGDITHQDPSNAEWKQDFAEAQVEQAAQSLAAGDNAQTQTQAGQALAVLAPMHDSQPGERTLLLDTAAARLLLAASTGDAAKAAQWRQQVVKDIASVASGAADPRLLALRVNALLSLDRAPEAAPLVQQLWDSGYRDLDLLAALKHRDIDYPANAAFQQRLQAALARSDPQ</sequence>
<accession>A0A328P0I9</accession>
<dbReference type="EMBL" id="NFZS01000004">
    <property type="protein sequence ID" value="RAO75710.1"/>
    <property type="molecule type" value="Genomic_DNA"/>
</dbReference>
<keyword evidence="1" id="KW-1133">Transmembrane helix</keyword>
<feature type="transmembrane region" description="Helical" evidence="1">
    <location>
        <begin position="203"/>
        <end position="225"/>
    </location>
</feature>
<dbReference type="RefSeq" id="WP_111984175.1">
    <property type="nucleotide sequence ID" value="NZ_NFZS01000004.1"/>
</dbReference>
<dbReference type="InterPro" id="IPR011990">
    <property type="entry name" value="TPR-like_helical_dom_sf"/>
</dbReference>
<reference evidence="3 4" key="1">
    <citation type="journal article" date="2018" name="Genet. Mol. Biol.">
        <title>The genome sequence of Dyella jiangningensis FCAV SCS01 from a lignocellulose-decomposing microbial consortium metagenome reveals potential for biotechnological applications.</title>
        <authorList>
            <person name="Desiderato J.G."/>
            <person name="Alvarenga D.O."/>
            <person name="Constancio M.T.L."/>
            <person name="Alves L.M.C."/>
            <person name="Varani A.M."/>
        </authorList>
    </citation>
    <scope>NUCLEOTIDE SEQUENCE [LARGE SCALE GENOMIC DNA]</scope>
    <source>
        <strain evidence="3 4">FCAV SCS01</strain>
    </source>
</reference>
<keyword evidence="4" id="KW-1185">Reference proteome</keyword>